<evidence type="ECO:0000313" key="5">
    <source>
        <dbReference type="Proteomes" id="UP000615017"/>
    </source>
</evidence>
<organism evidence="2">
    <name type="scientific">Escherichia coli</name>
    <dbReference type="NCBI Taxonomy" id="562"/>
    <lineage>
        <taxon>Bacteria</taxon>
        <taxon>Pseudomonadati</taxon>
        <taxon>Pseudomonadota</taxon>
        <taxon>Gammaproteobacteria</taxon>
        <taxon>Enterobacterales</taxon>
        <taxon>Enterobacteriaceae</taxon>
        <taxon>Escherichia</taxon>
    </lineage>
</organism>
<dbReference type="Proteomes" id="UP000615017">
    <property type="component" value="Unassembled WGS sequence"/>
</dbReference>
<name>A0A0F3SVK5_ECOLX</name>
<dbReference type="Proteomes" id="UP000852798">
    <property type="component" value="Unassembled WGS sequence"/>
</dbReference>
<reference evidence="3 5" key="4">
    <citation type="submission" date="2021-01" db="EMBL/GenBank/DDBJ databases">
        <title>Genomes of Escherichia coli STEC strains from raw meat-based diets for companion animals.</title>
        <authorList>
            <person name="Stevens M.J.A."/>
            <person name="Stephan R."/>
        </authorList>
    </citation>
    <scope>NUCLEOTIDE SEQUENCE [LARGE SCALE GENOMIC DNA]</scope>
    <source>
        <strain evidence="3 5">LSC1-58</strain>
    </source>
</reference>
<evidence type="ECO:0008006" key="6">
    <source>
        <dbReference type="Google" id="ProtNLM"/>
    </source>
</evidence>
<dbReference type="EMBL" id="JAETYZ010000172">
    <property type="protein sequence ID" value="MBL6237637.1"/>
    <property type="molecule type" value="Genomic_DNA"/>
</dbReference>
<dbReference type="Proteomes" id="UP000534332">
    <property type="component" value="Unassembled WGS sequence"/>
</dbReference>
<reference evidence="2" key="3">
    <citation type="submission" date="2020-02" db="EMBL/GenBank/DDBJ databases">
        <authorList>
            <consortium name="NCBI Pathogen Detection Project"/>
        </authorList>
    </citation>
    <scope>NUCLEOTIDE SEQUENCE</scope>
    <source>
        <strain evidence="2">BCW_4213</strain>
    </source>
</reference>
<proteinExistence type="predicted"/>
<dbReference type="AlphaFoldDB" id="A0A0F3SVK5"/>
<comment type="caution">
    <text evidence="2">The sequence shown here is derived from an EMBL/GenBank/DDBJ whole genome shotgun (WGS) entry which is preliminary data.</text>
</comment>
<evidence type="ECO:0000313" key="2">
    <source>
        <dbReference type="EMBL" id="HAI2144311.1"/>
    </source>
</evidence>
<protein>
    <recommendedName>
        <fullName evidence="6">Mu prophage protein</fullName>
    </recommendedName>
</protein>
<gene>
    <name evidence="1" type="ORF">BRV02_005165</name>
    <name evidence="2" type="ORF">HI055_004768</name>
    <name evidence="3" type="ORF">JNA65_27870</name>
</gene>
<dbReference type="RefSeq" id="WP_000465571.1">
    <property type="nucleotide sequence ID" value="NZ_AP018796.1"/>
</dbReference>
<evidence type="ECO:0000313" key="4">
    <source>
        <dbReference type="Proteomes" id="UP000534332"/>
    </source>
</evidence>
<reference evidence="2" key="1">
    <citation type="journal article" date="2018" name="Genome Biol.">
        <title>SKESA: strategic k-mer extension for scrupulous assemblies.</title>
        <authorList>
            <person name="Souvorov A."/>
            <person name="Agarwala R."/>
            <person name="Lipman D.J."/>
        </authorList>
    </citation>
    <scope>NUCLEOTIDE SEQUENCE [LARGE SCALE GENOMIC DNA]</scope>
    <source>
        <strain evidence="2">BCW_4213</strain>
    </source>
</reference>
<evidence type="ECO:0000313" key="1">
    <source>
        <dbReference type="EMBL" id="EFG2163965.1"/>
    </source>
</evidence>
<dbReference type="EMBL" id="DABDSA010000092">
    <property type="protein sequence ID" value="HAI2144311.1"/>
    <property type="molecule type" value="Genomic_DNA"/>
</dbReference>
<evidence type="ECO:0000313" key="3">
    <source>
        <dbReference type="EMBL" id="MBL6237637.1"/>
    </source>
</evidence>
<accession>A0A0F3SVK5</accession>
<dbReference type="EMBL" id="AASSGK010000102">
    <property type="protein sequence ID" value="EFG2163965.1"/>
    <property type="molecule type" value="Genomic_DNA"/>
</dbReference>
<reference evidence="1 4" key="2">
    <citation type="submission" date="2020-02" db="EMBL/GenBank/DDBJ databases">
        <authorList>
            <person name="Ashton P.M."/>
            <person name="Dallman T."/>
            <person name="Nair S."/>
            <person name="De Pinna E."/>
            <person name="Peters T."/>
            <person name="Grant K."/>
        </authorList>
    </citation>
    <scope>NUCLEOTIDE SEQUENCE [LARGE SCALE GENOMIC DNA]</scope>
    <source>
        <strain evidence="1 4">188143</strain>
    </source>
</reference>
<sequence length="171" mass="19713">MFFKTSNPSALAAWQKYQQDYKKVKDEAKRLEAVLNVDCRSVFVSGINGFYFKGLRFTDNKYPFHRDLWRKPTASNGWSCTPRTSCIPKALCAASDELNSLWREYSPVTYARTDALLFWLGIDFSAILFGPVEWFCVDDVIYLQCGVKPAKQKMTEILSDEFYAAEKRVRG</sequence>